<protein>
    <submittedName>
        <fullName evidence="2">Uncharacterized protein</fullName>
    </submittedName>
</protein>
<evidence type="ECO:0000313" key="3">
    <source>
        <dbReference type="Proteomes" id="UP000011668"/>
    </source>
</evidence>
<evidence type="ECO:0000313" key="2">
    <source>
        <dbReference type="EMBL" id="ELU37987.1"/>
    </source>
</evidence>
<proteinExistence type="predicted"/>
<evidence type="ECO:0000256" key="1">
    <source>
        <dbReference type="SAM" id="MobiDB-lite"/>
    </source>
</evidence>
<gene>
    <name evidence="2" type="ORF">AG1IA_07985</name>
</gene>
<organism evidence="2 3">
    <name type="scientific">Thanatephorus cucumeris (strain AG1-IA)</name>
    <name type="common">Rice sheath blight fungus</name>
    <name type="synonym">Rhizoctonia solani</name>
    <dbReference type="NCBI Taxonomy" id="983506"/>
    <lineage>
        <taxon>Eukaryota</taxon>
        <taxon>Fungi</taxon>
        <taxon>Dikarya</taxon>
        <taxon>Basidiomycota</taxon>
        <taxon>Agaricomycotina</taxon>
        <taxon>Agaricomycetes</taxon>
        <taxon>Cantharellales</taxon>
        <taxon>Ceratobasidiaceae</taxon>
        <taxon>Rhizoctonia</taxon>
        <taxon>Rhizoctonia solani AG-1</taxon>
    </lineage>
</organism>
<keyword evidence="3" id="KW-1185">Reference proteome</keyword>
<reference evidence="2 3" key="1">
    <citation type="journal article" date="2013" name="Nat. Commun.">
        <title>The evolution and pathogenic mechanisms of the rice sheath blight pathogen.</title>
        <authorList>
            <person name="Zheng A."/>
            <person name="Lin R."/>
            <person name="Xu L."/>
            <person name="Qin P."/>
            <person name="Tang C."/>
            <person name="Ai P."/>
            <person name="Zhang D."/>
            <person name="Liu Y."/>
            <person name="Sun Z."/>
            <person name="Feng H."/>
            <person name="Wang Y."/>
            <person name="Chen Y."/>
            <person name="Liang X."/>
            <person name="Fu R."/>
            <person name="Li Q."/>
            <person name="Zhang J."/>
            <person name="Yu X."/>
            <person name="Xie Z."/>
            <person name="Ding L."/>
            <person name="Guan P."/>
            <person name="Tang J."/>
            <person name="Liang Y."/>
            <person name="Wang S."/>
            <person name="Deng Q."/>
            <person name="Li S."/>
            <person name="Zhu J."/>
            <person name="Wang L."/>
            <person name="Liu H."/>
            <person name="Li P."/>
        </authorList>
    </citation>
    <scope>NUCLEOTIDE SEQUENCE [LARGE SCALE GENOMIC DNA]</scope>
    <source>
        <strain evidence="3">AG-1 IA</strain>
    </source>
</reference>
<accession>L8WMI5</accession>
<dbReference type="Proteomes" id="UP000011668">
    <property type="component" value="Unassembled WGS sequence"/>
</dbReference>
<sequence>MLFNRYYRTYPSVGICCIVDCDILFELPTSVRLHSAHPSFVVVDEENNEIRRVADHHVVLNASQVWLWAQHIAKERPFDSGIIVTLHFYPKCTRISLIPHRMQLLPRYKRPHNHDPHTQPYNRQQQL</sequence>
<dbReference type="AlphaFoldDB" id="L8WMI5"/>
<dbReference type="EMBL" id="AFRT01002311">
    <property type="protein sequence ID" value="ELU37987.1"/>
    <property type="molecule type" value="Genomic_DNA"/>
</dbReference>
<comment type="caution">
    <text evidence="2">The sequence shown here is derived from an EMBL/GenBank/DDBJ whole genome shotgun (WGS) entry which is preliminary data.</text>
</comment>
<dbReference type="HOGENOM" id="CLU_1971977_0_0_1"/>
<name>L8WMI5_THACA</name>
<feature type="region of interest" description="Disordered" evidence="1">
    <location>
        <begin position="108"/>
        <end position="127"/>
    </location>
</feature>